<sequence length="264" mass="28345">MNKLVILGFLAASATAVPTSVVNNVQLNRDLDCFEQENALFSCISVKTVSMLDRAARSSDIDIIDGVKFVRETPKEKIKVISTRSHLSLPVERNGKDLKTEVDIMNELPRDASDRAIKLMGMMFDSVMSFVRSHSLKLSMPEEGSISRALDEGRAKIKKIALPLIAAAGVKLFALIPIVLGSLGLLVMKALFVGKIALLLAGVLAFQRLFGSGNGATSFFNKNNQPSTGWVDNGGGQGWSSGNVAANVQPQERPAKSLASLTSE</sequence>
<organism evidence="4 5">
    <name type="scientific">Apis cerana cerana</name>
    <name type="common">Oriental honeybee</name>
    <dbReference type="NCBI Taxonomy" id="94128"/>
    <lineage>
        <taxon>Eukaryota</taxon>
        <taxon>Metazoa</taxon>
        <taxon>Ecdysozoa</taxon>
        <taxon>Arthropoda</taxon>
        <taxon>Hexapoda</taxon>
        <taxon>Insecta</taxon>
        <taxon>Pterygota</taxon>
        <taxon>Neoptera</taxon>
        <taxon>Endopterygota</taxon>
        <taxon>Hymenoptera</taxon>
        <taxon>Apocrita</taxon>
        <taxon>Aculeata</taxon>
        <taxon>Apoidea</taxon>
        <taxon>Anthophila</taxon>
        <taxon>Apidae</taxon>
        <taxon>Apis</taxon>
    </lineage>
</organism>
<feature type="transmembrane region" description="Helical" evidence="2">
    <location>
        <begin position="160"/>
        <end position="180"/>
    </location>
</feature>
<dbReference type="Proteomes" id="UP000242457">
    <property type="component" value="Unassembled WGS sequence"/>
</dbReference>
<feature type="transmembrane region" description="Helical" evidence="2">
    <location>
        <begin position="186"/>
        <end position="206"/>
    </location>
</feature>
<keyword evidence="3" id="KW-0732">Signal</keyword>
<dbReference type="PANTHER" id="PTHR21879">
    <property type="entry name" value="FI03362P-RELATED-RELATED"/>
    <property type="match status" value="1"/>
</dbReference>
<keyword evidence="2" id="KW-0472">Membrane</keyword>
<dbReference type="EMBL" id="KZ288200">
    <property type="protein sequence ID" value="PBC33588.1"/>
    <property type="molecule type" value="Genomic_DNA"/>
</dbReference>
<reference evidence="4 5" key="1">
    <citation type="submission" date="2014-07" db="EMBL/GenBank/DDBJ databases">
        <title>Genomic and transcriptomic analysis on Apis cerana provide comprehensive insights into honey bee biology.</title>
        <authorList>
            <person name="Diao Q."/>
            <person name="Sun L."/>
            <person name="Zheng H."/>
            <person name="Zheng H."/>
            <person name="Xu S."/>
            <person name="Wang S."/>
            <person name="Zeng Z."/>
            <person name="Hu F."/>
            <person name="Su S."/>
            <person name="Wu J."/>
        </authorList>
    </citation>
    <scope>NUCLEOTIDE SEQUENCE [LARGE SCALE GENOMIC DNA]</scope>
    <source>
        <tissue evidence="4">Pupae without intestine</tissue>
    </source>
</reference>
<feature type="region of interest" description="Disordered" evidence="1">
    <location>
        <begin position="230"/>
        <end position="264"/>
    </location>
</feature>
<keyword evidence="2" id="KW-1133">Transmembrane helix</keyword>
<evidence type="ECO:0000256" key="3">
    <source>
        <dbReference type="SAM" id="SignalP"/>
    </source>
</evidence>
<protein>
    <recommendedName>
        <fullName evidence="6">Osiris</fullName>
    </recommendedName>
</protein>
<name>A0A2A3EPD5_APICC</name>
<dbReference type="PANTHER" id="PTHR21879:SF17">
    <property type="entry name" value="LD24139P"/>
    <property type="match status" value="1"/>
</dbReference>
<dbReference type="STRING" id="94128.A0A2A3EPD5"/>
<proteinExistence type="predicted"/>
<dbReference type="GO" id="GO:0016020">
    <property type="term" value="C:membrane"/>
    <property type="evidence" value="ECO:0007669"/>
    <property type="project" value="TreeGrafter"/>
</dbReference>
<dbReference type="InterPro" id="IPR012464">
    <property type="entry name" value="DUF1676"/>
</dbReference>
<evidence type="ECO:0008006" key="6">
    <source>
        <dbReference type="Google" id="ProtNLM"/>
    </source>
</evidence>
<evidence type="ECO:0000313" key="5">
    <source>
        <dbReference type="Proteomes" id="UP000242457"/>
    </source>
</evidence>
<gene>
    <name evidence="4" type="ORF">APICC_00758</name>
</gene>
<feature type="signal peptide" evidence="3">
    <location>
        <begin position="1"/>
        <end position="16"/>
    </location>
</feature>
<evidence type="ECO:0000256" key="1">
    <source>
        <dbReference type="SAM" id="MobiDB-lite"/>
    </source>
</evidence>
<dbReference type="OrthoDB" id="8191402at2759"/>
<keyword evidence="5" id="KW-1185">Reference proteome</keyword>
<keyword evidence="2" id="KW-0812">Transmembrane</keyword>
<accession>A0A2A3EPD5</accession>
<dbReference type="AlphaFoldDB" id="A0A2A3EPD5"/>
<feature type="compositionally biased region" description="Polar residues" evidence="1">
    <location>
        <begin position="240"/>
        <end position="250"/>
    </location>
</feature>
<feature type="chain" id="PRO_5013150078" description="Osiris" evidence="3">
    <location>
        <begin position="17"/>
        <end position="264"/>
    </location>
</feature>
<evidence type="ECO:0000256" key="2">
    <source>
        <dbReference type="SAM" id="Phobius"/>
    </source>
</evidence>
<evidence type="ECO:0000313" key="4">
    <source>
        <dbReference type="EMBL" id="PBC33588.1"/>
    </source>
</evidence>
<dbReference type="Pfam" id="PF07898">
    <property type="entry name" value="DUF1676"/>
    <property type="match status" value="1"/>
</dbReference>